<comment type="caution">
    <text evidence="6">The sequence shown here is derived from an EMBL/GenBank/DDBJ whole genome shotgun (WGS) entry which is preliminary data.</text>
</comment>
<feature type="region of interest" description="Disordered" evidence="4">
    <location>
        <begin position="482"/>
        <end position="505"/>
    </location>
</feature>
<reference evidence="6 7" key="1">
    <citation type="submission" date="2018-11" db="EMBL/GenBank/DDBJ databases">
        <title>Trebonia kvetii gen.nov., sp.nov., a novel acidophilic actinobacterium, and proposal of the new actinobacterial family Treboniaceae fam. nov.</title>
        <authorList>
            <person name="Rapoport D."/>
            <person name="Sagova-Mareckova M."/>
            <person name="Sedlacek I."/>
            <person name="Provaznik J."/>
            <person name="Kralova S."/>
            <person name="Pavlinic D."/>
            <person name="Benes V."/>
            <person name="Kopecky J."/>
        </authorList>
    </citation>
    <scope>NUCLEOTIDE SEQUENCE [LARGE SCALE GENOMIC DNA]</scope>
    <source>
        <strain evidence="6 7">15Tr583</strain>
    </source>
</reference>
<feature type="compositionally biased region" description="Basic and acidic residues" evidence="4">
    <location>
        <begin position="482"/>
        <end position="498"/>
    </location>
</feature>
<dbReference type="InterPro" id="IPR014756">
    <property type="entry name" value="Ig_E-set"/>
</dbReference>
<dbReference type="Pfam" id="PF00128">
    <property type="entry name" value="Alpha-amylase"/>
    <property type="match status" value="1"/>
</dbReference>
<dbReference type="Gene3D" id="2.60.40.1180">
    <property type="entry name" value="Golgi alpha-mannosidase II"/>
    <property type="match status" value="1"/>
</dbReference>
<organism evidence="6 7">
    <name type="scientific">Trebonia kvetii</name>
    <dbReference type="NCBI Taxonomy" id="2480626"/>
    <lineage>
        <taxon>Bacteria</taxon>
        <taxon>Bacillati</taxon>
        <taxon>Actinomycetota</taxon>
        <taxon>Actinomycetes</taxon>
        <taxon>Streptosporangiales</taxon>
        <taxon>Treboniaceae</taxon>
        <taxon>Trebonia</taxon>
    </lineage>
</organism>
<sequence length="792" mass="86950">MTGTIDSESLVLKARPGNRTQLGATLVEGGVNFAVASTVAEQVTVCLFDDQGNETRYDLDDYDAGVWHGVVPGVRAGQAYGYRVKGPFDPAHGLRCNPAKLLLDPYARAFSGAVTFVPALVGHDPDDPGRPSDGDSAPFVPRSLVTDPSGYDWEGDAPLHHRSAKTVFYELHVKGFTQRHPGIPPELRGTYAGLAHDAATGYLRDLGVTSVELLPVHENVPEGFLVGRGLTNYWGYNTMGYFAPFQGYSAAVRAGHPGGQVSEFKDMVKALHRAGIEVILDVVYNHTAEANENGPTLGFRGLDNGMYYRLAPDDASRYYDTTGTGNSLNAGNPFTLRLIMDSLRYWVSEMHVDGFRFDLAATLAREGDNRFDQLSAFFELVSQDPMLAETKMIAEPWDVGQSDSYDLGQFPADWREWNGKYRDSMRDFWRSRDVGVAEFATRFSGSSDLYGAARRRPTASVNLITVHDGFTLRDLVSYDTKHNEANGENNRDGSDDNRSWNCGAEGPTDDAEINALRARQSRAMLSTLLLSFGVPLLTAGDEIGRTQGGNNNAYCQDNEISWLDWERADENLRDYVKRLLALRGEHPVFRRKRFLTGVEAAELGWYSSAGTQLTDEQWGDPTMHAIAVYLDGSDAPDEADDGTPLLDDDFLILVNAYWEPIPFTIPPVRDTPQTWFVELDSYDPAVSAARVFPKHTGDLIEARPRSLQVLRAPRSELSRTDSCSEQLSPGALAAARRHDGALCRRVAARGPRGVRGVVPPGDRPGAPDTMAPFAIGRAAGGPPMYVNLGQRL</sequence>
<dbReference type="SUPFAM" id="SSF51011">
    <property type="entry name" value="Glycosyl hydrolase domain"/>
    <property type="match status" value="1"/>
</dbReference>
<evidence type="ECO:0000256" key="1">
    <source>
        <dbReference type="ARBA" id="ARBA00008061"/>
    </source>
</evidence>
<dbReference type="Gene3D" id="2.60.40.10">
    <property type="entry name" value="Immunoglobulins"/>
    <property type="match status" value="1"/>
</dbReference>
<proteinExistence type="inferred from homology"/>
<dbReference type="Proteomes" id="UP000460272">
    <property type="component" value="Unassembled WGS sequence"/>
</dbReference>
<dbReference type="PANTHER" id="PTHR43002">
    <property type="entry name" value="GLYCOGEN DEBRANCHING ENZYME"/>
    <property type="match status" value="1"/>
</dbReference>
<dbReference type="SUPFAM" id="SSF51445">
    <property type="entry name" value="(Trans)glycosidases"/>
    <property type="match status" value="1"/>
</dbReference>
<dbReference type="InterPro" id="IPR013780">
    <property type="entry name" value="Glyco_hydro_b"/>
</dbReference>
<dbReference type="InterPro" id="IPR011837">
    <property type="entry name" value="Glycogen_debranch_GlgX"/>
</dbReference>
<evidence type="ECO:0000313" key="6">
    <source>
        <dbReference type="EMBL" id="TVZ01843.1"/>
    </source>
</evidence>
<dbReference type="InterPro" id="IPR013783">
    <property type="entry name" value="Ig-like_fold"/>
</dbReference>
<dbReference type="OrthoDB" id="3236218at2"/>
<dbReference type="CDD" id="cd02856">
    <property type="entry name" value="E_set_GDE_Isoamylase_N"/>
    <property type="match status" value="1"/>
</dbReference>
<dbReference type="GO" id="GO:0004135">
    <property type="term" value="F:amylo-alpha-1,6-glucosidase activity"/>
    <property type="evidence" value="ECO:0007669"/>
    <property type="project" value="InterPro"/>
</dbReference>
<keyword evidence="2" id="KW-0378">Hydrolase</keyword>
<dbReference type="Gene3D" id="3.20.20.80">
    <property type="entry name" value="Glycosidases"/>
    <property type="match status" value="1"/>
</dbReference>
<dbReference type="Pfam" id="PF02922">
    <property type="entry name" value="CBM_48"/>
    <property type="match status" value="1"/>
</dbReference>
<dbReference type="GO" id="GO:0005980">
    <property type="term" value="P:glycogen catabolic process"/>
    <property type="evidence" value="ECO:0007669"/>
    <property type="project" value="InterPro"/>
</dbReference>
<keyword evidence="3" id="KW-0326">Glycosidase</keyword>
<evidence type="ECO:0000256" key="2">
    <source>
        <dbReference type="ARBA" id="ARBA00022801"/>
    </source>
</evidence>
<dbReference type="RefSeq" id="WP_145858739.1">
    <property type="nucleotide sequence ID" value="NZ_RPFW01000006.1"/>
</dbReference>
<dbReference type="InterPro" id="IPR044505">
    <property type="entry name" value="GlgX_Isoamylase_N_E_set"/>
</dbReference>
<dbReference type="NCBIfam" id="TIGR02100">
    <property type="entry name" value="glgX_debranch"/>
    <property type="match status" value="1"/>
</dbReference>
<evidence type="ECO:0000256" key="4">
    <source>
        <dbReference type="SAM" id="MobiDB-lite"/>
    </source>
</evidence>
<dbReference type="InterPro" id="IPR006047">
    <property type="entry name" value="GH13_cat_dom"/>
</dbReference>
<protein>
    <submittedName>
        <fullName evidence="6">Glycogen debranching enzyme GlgX</fullName>
    </submittedName>
</protein>
<dbReference type="InterPro" id="IPR004193">
    <property type="entry name" value="Glyco_hydro_13_N"/>
</dbReference>
<dbReference type="EMBL" id="RPFW01000006">
    <property type="protein sequence ID" value="TVZ01843.1"/>
    <property type="molecule type" value="Genomic_DNA"/>
</dbReference>
<dbReference type="CDD" id="cd11326">
    <property type="entry name" value="AmyAc_Glg_debranch"/>
    <property type="match status" value="1"/>
</dbReference>
<dbReference type="SUPFAM" id="SSF81296">
    <property type="entry name" value="E set domains"/>
    <property type="match status" value="1"/>
</dbReference>
<name>A0A6P2BXD7_9ACTN</name>
<dbReference type="InterPro" id="IPR017853">
    <property type="entry name" value="GH"/>
</dbReference>
<gene>
    <name evidence="6" type="primary">glgX</name>
    <name evidence="6" type="ORF">EAS64_30840</name>
</gene>
<accession>A0A6P2BXD7</accession>
<keyword evidence="7" id="KW-1185">Reference proteome</keyword>
<evidence type="ECO:0000313" key="7">
    <source>
        <dbReference type="Proteomes" id="UP000460272"/>
    </source>
</evidence>
<evidence type="ECO:0000259" key="5">
    <source>
        <dbReference type="SMART" id="SM00642"/>
    </source>
</evidence>
<evidence type="ECO:0000256" key="3">
    <source>
        <dbReference type="ARBA" id="ARBA00023295"/>
    </source>
</evidence>
<comment type="similarity">
    <text evidence="1">Belongs to the glycosyl hydrolase 13 family.</text>
</comment>
<dbReference type="SMART" id="SM00642">
    <property type="entry name" value="Aamy"/>
    <property type="match status" value="1"/>
</dbReference>
<feature type="domain" description="Glycosyl hydrolase family 13 catalytic" evidence="5">
    <location>
        <begin position="170"/>
        <end position="583"/>
    </location>
</feature>
<dbReference type="AlphaFoldDB" id="A0A6P2BXD7"/>